<dbReference type="GO" id="GO:0008973">
    <property type="term" value="F:phosphopentomutase activity"/>
    <property type="evidence" value="ECO:0007669"/>
    <property type="project" value="InterPro"/>
</dbReference>
<evidence type="ECO:0000256" key="4">
    <source>
        <dbReference type="ARBA" id="ARBA00023235"/>
    </source>
</evidence>
<accession>A0A3S9SXE2</accession>
<gene>
    <name evidence="6" type="ORF">BBF96_06095</name>
</gene>
<organism evidence="6 7">
    <name type="scientific">Anoxybacter fermentans</name>
    <dbReference type="NCBI Taxonomy" id="1323375"/>
    <lineage>
        <taxon>Bacteria</taxon>
        <taxon>Bacillati</taxon>
        <taxon>Bacillota</taxon>
        <taxon>Clostridia</taxon>
        <taxon>Halanaerobiales</taxon>
        <taxon>Anoxybacter</taxon>
    </lineage>
</organism>
<dbReference type="GO" id="GO:0005829">
    <property type="term" value="C:cytosol"/>
    <property type="evidence" value="ECO:0007669"/>
    <property type="project" value="TreeGrafter"/>
</dbReference>
<dbReference type="GO" id="GO:0043094">
    <property type="term" value="P:metabolic compound salvage"/>
    <property type="evidence" value="ECO:0007669"/>
    <property type="project" value="InterPro"/>
</dbReference>
<dbReference type="OrthoDB" id="9778226at2"/>
<evidence type="ECO:0000313" key="7">
    <source>
        <dbReference type="Proteomes" id="UP000267250"/>
    </source>
</evidence>
<dbReference type="AlphaFoldDB" id="A0A3S9SXE2"/>
<name>A0A3S9SXE2_9FIRM</name>
<dbReference type="InterPro" id="IPR006124">
    <property type="entry name" value="Metalloenzyme"/>
</dbReference>
<proteinExistence type="inferred from homology"/>
<dbReference type="KEGG" id="aft:BBF96_06095"/>
<keyword evidence="7" id="KW-1185">Reference proteome</keyword>
<dbReference type="Proteomes" id="UP000267250">
    <property type="component" value="Chromosome"/>
</dbReference>
<keyword evidence="2" id="KW-0479">Metal-binding</keyword>
<dbReference type="PANTHER" id="PTHR21110">
    <property type="entry name" value="PHOSPHOPENTOMUTASE"/>
    <property type="match status" value="1"/>
</dbReference>
<dbReference type="EMBL" id="CP016379">
    <property type="protein sequence ID" value="AZR73003.1"/>
    <property type="molecule type" value="Genomic_DNA"/>
</dbReference>
<evidence type="ECO:0000256" key="2">
    <source>
        <dbReference type="ARBA" id="ARBA00022723"/>
    </source>
</evidence>
<evidence type="ECO:0000256" key="3">
    <source>
        <dbReference type="ARBA" id="ARBA00023211"/>
    </source>
</evidence>
<keyword evidence="4" id="KW-0413">Isomerase</keyword>
<keyword evidence="3" id="KW-0464">Manganese</keyword>
<dbReference type="GO" id="GO:0009117">
    <property type="term" value="P:nucleotide metabolic process"/>
    <property type="evidence" value="ECO:0007669"/>
    <property type="project" value="InterPro"/>
</dbReference>
<evidence type="ECO:0000256" key="1">
    <source>
        <dbReference type="ARBA" id="ARBA00010373"/>
    </source>
</evidence>
<dbReference type="RefSeq" id="WP_127016334.1">
    <property type="nucleotide sequence ID" value="NZ_CP016379.1"/>
</dbReference>
<dbReference type="Pfam" id="PF01676">
    <property type="entry name" value="Metalloenzyme"/>
    <property type="match status" value="1"/>
</dbReference>
<evidence type="ECO:0000259" key="5">
    <source>
        <dbReference type="Pfam" id="PF01676"/>
    </source>
</evidence>
<dbReference type="Gene3D" id="3.40.720.10">
    <property type="entry name" value="Alkaline Phosphatase, subunit A"/>
    <property type="match status" value="1"/>
</dbReference>
<dbReference type="SUPFAM" id="SSF53649">
    <property type="entry name" value="Alkaline phosphatase-like"/>
    <property type="match status" value="1"/>
</dbReference>
<reference evidence="6 7" key="1">
    <citation type="submission" date="2016-07" db="EMBL/GenBank/DDBJ databases">
        <title>Genome and transcriptome analysis of iron-reducing fermentative bacteria Anoxybacter fermentans.</title>
        <authorList>
            <person name="Zeng X."/>
            <person name="Shao Z."/>
        </authorList>
    </citation>
    <scope>NUCLEOTIDE SEQUENCE [LARGE SCALE GENOMIC DNA]</scope>
    <source>
        <strain evidence="6 7">DY22613</strain>
    </source>
</reference>
<dbReference type="PANTHER" id="PTHR21110:SF0">
    <property type="entry name" value="PHOSPHOPENTOMUTASE"/>
    <property type="match status" value="1"/>
</dbReference>
<dbReference type="InterPro" id="IPR010045">
    <property type="entry name" value="DeoB"/>
</dbReference>
<dbReference type="GO" id="GO:0000287">
    <property type="term" value="F:magnesium ion binding"/>
    <property type="evidence" value="ECO:0007669"/>
    <property type="project" value="InterPro"/>
</dbReference>
<comment type="similarity">
    <text evidence="1">Belongs to the phosphopentomutase family.</text>
</comment>
<protein>
    <recommendedName>
        <fullName evidence="5">Metalloenzyme domain-containing protein</fullName>
    </recommendedName>
</protein>
<feature type="domain" description="Metalloenzyme" evidence="5">
    <location>
        <begin position="1"/>
        <end position="285"/>
    </location>
</feature>
<sequence length="288" mass="31531">MRILFLFIDGFGIGPDDSKVNPIVAADTPTFDWLFKGGDSIVIPTDASQGVKGIPQSATGQTALLTGVQASQIIGRHVNGFPGPTLRKIIAEKNILKQMKAREKKATFANAYTEDYVKGIHAGKIKGSVTTVSVLTSNLPFRLTDQIPKGKAVYQDFTNRLLIKQGLNLPLMKPEEAGQNLARIVKEHDFTLYEYFLTDIAGHRQDMEFAVSLLEELDRFIGQVLSDLDLTETLVVLSSDHGNIEDLSIKTHTCNPVPTILIGCGKDKIGNKIKELVDITPALLSLMD</sequence>
<evidence type="ECO:0000313" key="6">
    <source>
        <dbReference type="EMBL" id="AZR73003.1"/>
    </source>
</evidence>
<dbReference type="InterPro" id="IPR017850">
    <property type="entry name" value="Alkaline_phosphatase_core_sf"/>
</dbReference>